<evidence type="ECO:0000313" key="2">
    <source>
        <dbReference type="Proteomes" id="UP000053201"/>
    </source>
</evidence>
<dbReference type="AlphaFoldDB" id="A0A0L0HFM9"/>
<name>A0A0L0HFM9_SPIPD</name>
<evidence type="ECO:0000313" key="1">
    <source>
        <dbReference type="EMBL" id="KNC99729.1"/>
    </source>
</evidence>
<dbReference type="GeneID" id="27692380"/>
<accession>A0A0L0HFM9</accession>
<organism evidence="1 2">
    <name type="scientific">Spizellomyces punctatus (strain DAOM BR117)</name>
    <dbReference type="NCBI Taxonomy" id="645134"/>
    <lineage>
        <taxon>Eukaryota</taxon>
        <taxon>Fungi</taxon>
        <taxon>Fungi incertae sedis</taxon>
        <taxon>Chytridiomycota</taxon>
        <taxon>Chytridiomycota incertae sedis</taxon>
        <taxon>Chytridiomycetes</taxon>
        <taxon>Spizellomycetales</taxon>
        <taxon>Spizellomycetaceae</taxon>
        <taxon>Spizellomyces</taxon>
    </lineage>
</organism>
<sequence length="117" mass="12778">MLIKAFSVRSLQKNLGVGNGANVQVPLLKKVTVVFGTDKCPAKSSLSSFYVNELPRIYKSNPHIQFSTLPEEADHCELSLSLGNDHTVSIDLRECLTSASMYNRIMTVALPPATSPQ</sequence>
<dbReference type="OrthoDB" id="2112943at2759"/>
<protein>
    <recommendedName>
        <fullName evidence="3">Ribosomal protein/NADH dehydrogenase domain-containing protein</fullName>
    </recommendedName>
</protein>
<evidence type="ECO:0008006" key="3">
    <source>
        <dbReference type="Google" id="ProtNLM"/>
    </source>
</evidence>
<dbReference type="VEuPathDB" id="FungiDB:SPPG_09255"/>
<dbReference type="EMBL" id="KQ257457">
    <property type="protein sequence ID" value="KNC99729.1"/>
    <property type="molecule type" value="Genomic_DNA"/>
</dbReference>
<proteinExistence type="predicted"/>
<keyword evidence="2" id="KW-1185">Reference proteome</keyword>
<reference evidence="1 2" key="1">
    <citation type="submission" date="2009-08" db="EMBL/GenBank/DDBJ databases">
        <title>The Genome Sequence of Spizellomyces punctatus strain DAOM BR117.</title>
        <authorList>
            <consortium name="The Broad Institute Genome Sequencing Platform"/>
            <person name="Russ C."/>
            <person name="Cuomo C."/>
            <person name="Shea T."/>
            <person name="Young S.K."/>
            <person name="Zeng Q."/>
            <person name="Koehrsen M."/>
            <person name="Haas B."/>
            <person name="Borodovsky M."/>
            <person name="Guigo R."/>
            <person name="Alvarado L."/>
            <person name="Berlin A."/>
            <person name="Bochicchio J."/>
            <person name="Borenstein D."/>
            <person name="Chapman S."/>
            <person name="Chen Z."/>
            <person name="Engels R."/>
            <person name="Freedman E."/>
            <person name="Gellesch M."/>
            <person name="Goldberg J."/>
            <person name="Griggs A."/>
            <person name="Gujja S."/>
            <person name="Heiman D."/>
            <person name="Hepburn T."/>
            <person name="Howarth C."/>
            <person name="Jen D."/>
            <person name="Larson L."/>
            <person name="Lewis B."/>
            <person name="Mehta T."/>
            <person name="Park D."/>
            <person name="Pearson M."/>
            <person name="Roberts A."/>
            <person name="Saif S."/>
            <person name="Shenoy N."/>
            <person name="Sisk P."/>
            <person name="Stolte C."/>
            <person name="Sykes S."/>
            <person name="Thomson T."/>
            <person name="Walk T."/>
            <person name="White J."/>
            <person name="Yandava C."/>
            <person name="Burger G."/>
            <person name="Gray M.W."/>
            <person name="Holland P.W.H."/>
            <person name="King N."/>
            <person name="Lang F.B.F."/>
            <person name="Roger A.J."/>
            <person name="Ruiz-Trillo I."/>
            <person name="Lander E."/>
            <person name="Nusbaum C."/>
        </authorList>
    </citation>
    <scope>NUCLEOTIDE SEQUENCE [LARGE SCALE GENOMIC DNA]</scope>
    <source>
        <strain evidence="1 2">DAOM BR117</strain>
    </source>
</reference>
<gene>
    <name evidence="1" type="ORF">SPPG_09255</name>
</gene>
<dbReference type="RefSeq" id="XP_016607769.1">
    <property type="nucleotide sequence ID" value="XM_016757412.1"/>
</dbReference>
<dbReference type="Proteomes" id="UP000053201">
    <property type="component" value="Unassembled WGS sequence"/>
</dbReference>
<dbReference type="InParanoid" id="A0A0L0HFM9"/>